<dbReference type="HOGENOM" id="CLU_3283817_0_0_10"/>
<reference evidence="1" key="1">
    <citation type="submission" date="2007-10" db="EMBL/GenBank/DDBJ databases">
        <authorList>
            <person name="Fulton L."/>
            <person name="Clifton S."/>
            <person name="Fulton B."/>
            <person name="Xu J."/>
            <person name="Minx P."/>
            <person name="Pepin K.H."/>
            <person name="Johnson M."/>
            <person name="Thiruvilangam P."/>
            <person name="Bhonagiri V."/>
            <person name="Nash W.E."/>
            <person name="Mardis E.R."/>
            <person name="Wilson R.K."/>
        </authorList>
    </citation>
    <scope>NUCLEOTIDE SEQUENCE [LARGE SCALE GENOMIC DNA]</scope>
    <source>
        <strain evidence="1">DSM 17216</strain>
    </source>
</reference>
<gene>
    <name evidence="1" type="ORF">ALIPUT_00321</name>
</gene>
<dbReference type="AlphaFoldDB" id="B0MSU9"/>
<dbReference type="EMBL" id="ABFK02000016">
    <property type="protein sequence ID" value="EDS04450.1"/>
    <property type="molecule type" value="Genomic_DNA"/>
</dbReference>
<sequence>MSPAKHKEITDNTCFINHYIIIGVNTDILADAIKFSYNLT</sequence>
<protein>
    <submittedName>
        <fullName evidence="1">Uncharacterized protein</fullName>
    </submittedName>
</protein>
<reference evidence="1" key="2">
    <citation type="submission" date="2013-09" db="EMBL/GenBank/DDBJ databases">
        <title>Draft genome sequence of Alistipes putredinis (DSM 17216).</title>
        <authorList>
            <person name="Sudarsanam P."/>
            <person name="Ley R."/>
            <person name="Guruge J."/>
            <person name="Turnbaugh P.J."/>
            <person name="Mahowald M."/>
            <person name="Liep D."/>
            <person name="Gordon J."/>
        </authorList>
    </citation>
    <scope>NUCLEOTIDE SEQUENCE</scope>
    <source>
        <strain evidence="1">DSM 17216</strain>
    </source>
</reference>
<organism evidence="1 2">
    <name type="scientific">Alistipes putredinis DSM 17216</name>
    <dbReference type="NCBI Taxonomy" id="445970"/>
    <lineage>
        <taxon>Bacteria</taxon>
        <taxon>Pseudomonadati</taxon>
        <taxon>Bacteroidota</taxon>
        <taxon>Bacteroidia</taxon>
        <taxon>Bacteroidales</taxon>
        <taxon>Rikenellaceae</taxon>
        <taxon>Alistipes</taxon>
    </lineage>
</organism>
<accession>B0MSU9</accession>
<keyword evidence="2" id="KW-1185">Reference proteome</keyword>
<dbReference type="Proteomes" id="UP000005819">
    <property type="component" value="Unassembled WGS sequence"/>
</dbReference>
<evidence type="ECO:0000313" key="1">
    <source>
        <dbReference type="EMBL" id="EDS04450.1"/>
    </source>
</evidence>
<comment type="caution">
    <text evidence="1">The sequence shown here is derived from an EMBL/GenBank/DDBJ whole genome shotgun (WGS) entry which is preliminary data.</text>
</comment>
<name>B0MSU9_9BACT</name>
<evidence type="ECO:0000313" key="2">
    <source>
        <dbReference type="Proteomes" id="UP000005819"/>
    </source>
</evidence>
<proteinExistence type="predicted"/>